<evidence type="ECO:0000313" key="3">
    <source>
        <dbReference type="EMBL" id="QVI24316.1"/>
    </source>
</evidence>
<feature type="domain" description="DUF1254" evidence="2">
    <location>
        <begin position="75"/>
        <end position="210"/>
    </location>
</feature>
<dbReference type="Proteomes" id="UP000683310">
    <property type="component" value="Chromosome"/>
</dbReference>
<dbReference type="InterPro" id="IPR037050">
    <property type="entry name" value="DUF1254_sf"/>
</dbReference>
<dbReference type="PANTHER" id="PTHR36509:SF2">
    <property type="entry name" value="BLL3101 PROTEIN"/>
    <property type="match status" value="1"/>
</dbReference>
<keyword evidence="4" id="KW-1185">Reference proteome</keyword>
<dbReference type="Gene3D" id="2.60.120.600">
    <property type="entry name" value="Domain of unknown function DUF1214, C-terminal domain"/>
    <property type="match status" value="1"/>
</dbReference>
<dbReference type="InterPro" id="IPR010621">
    <property type="entry name" value="DUF1214"/>
</dbReference>
<dbReference type="EMBL" id="CP074371">
    <property type="protein sequence ID" value="QVI24316.1"/>
    <property type="molecule type" value="Genomic_DNA"/>
</dbReference>
<dbReference type="InterPro" id="IPR037049">
    <property type="entry name" value="DUF1214_C_sf"/>
</dbReference>
<evidence type="ECO:0000313" key="4">
    <source>
        <dbReference type="Proteomes" id="UP000683310"/>
    </source>
</evidence>
<dbReference type="InterPro" id="IPR010679">
    <property type="entry name" value="DUF1254"/>
</dbReference>
<dbReference type="Gene3D" id="2.60.40.1610">
    <property type="entry name" value="Domain of unknown function DUF1254"/>
    <property type="match status" value="1"/>
</dbReference>
<dbReference type="Pfam" id="PF06863">
    <property type="entry name" value="DUF1254"/>
    <property type="match status" value="1"/>
</dbReference>
<proteinExistence type="predicted"/>
<protein>
    <submittedName>
        <fullName evidence="3">DUF1254 domain-containing protein</fullName>
    </submittedName>
</protein>
<gene>
    <name evidence="3" type="ORF">KHQ06_17040</name>
</gene>
<accession>A0ABX8CY98</accession>
<organism evidence="3 4">
    <name type="scientific">Nocardia tengchongensis</name>
    <dbReference type="NCBI Taxonomy" id="2055889"/>
    <lineage>
        <taxon>Bacteria</taxon>
        <taxon>Bacillati</taxon>
        <taxon>Actinomycetota</taxon>
        <taxon>Actinomycetes</taxon>
        <taxon>Mycobacteriales</taxon>
        <taxon>Nocardiaceae</taxon>
        <taxon>Nocardia</taxon>
    </lineage>
</organism>
<dbReference type="SUPFAM" id="SSF160935">
    <property type="entry name" value="VPA0735-like"/>
    <property type="match status" value="1"/>
</dbReference>
<name>A0ABX8CY98_9NOCA</name>
<evidence type="ECO:0000259" key="1">
    <source>
        <dbReference type="Pfam" id="PF06742"/>
    </source>
</evidence>
<feature type="domain" description="DUF1214" evidence="1">
    <location>
        <begin position="355"/>
        <end position="447"/>
    </location>
</feature>
<dbReference type="InterPro" id="IPR006311">
    <property type="entry name" value="TAT_signal"/>
</dbReference>
<dbReference type="PANTHER" id="PTHR36509">
    <property type="entry name" value="BLL3101 PROTEIN"/>
    <property type="match status" value="1"/>
</dbReference>
<dbReference type="PROSITE" id="PS51318">
    <property type="entry name" value="TAT"/>
    <property type="match status" value="1"/>
</dbReference>
<sequence length="464" mass="49092">MSDPFAQVSRRRILELGVATAATLGLAACSASDHGSTATTTAASGDPADIAADAYIFGYPLVLSDLIRETAGPANEFVHQNPPTSESKQVVGLNPDTLYSQAWLNLRPEPMVLQVPPIEAGRYWVMQFLDAWTNTVHDPSSTNPRVKNAPPHPPYTYLVTGPGWKGTIPDGMTQLSVPTGTTCLLGRIEYKGAGDVEHARALQQQLKLAPLSVWNSGAAQGGPGAQAAGGGVPAQMVAGMDGPAFFARMCALMELNPPSDDDSDAIKRFATIGVTPGGAPTLPANTLTAAIAAGKAQLAAYRDPHYQQINGWSYNLEVGTYGTDYLLRAQVAVEGPGANLPRDAVYPTVNANAERGSRFRVTFEKNALPPVGAFWSLTAYDAQSYLVQNPAGIYSVGHLIPLTPAADGTVRIAVQNTDPGPAVTAGHWLPIPESGPFSLTMRLYAPKDTVLNGKWEIPKLEQLS</sequence>
<reference evidence="3 4" key="1">
    <citation type="submission" date="2021-04" db="EMBL/GenBank/DDBJ databases">
        <title>Nocardia tengchongensis.</title>
        <authorList>
            <person name="Zhuang k."/>
            <person name="Ran Y."/>
            <person name="Li W."/>
        </authorList>
    </citation>
    <scope>NUCLEOTIDE SEQUENCE [LARGE SCALE GENOMIC DNA]</scope>
    <source>
        <strain evidence="3 4">CFH S0057</strain>
    </source>
</reference>
<dbReference type="Pfam" id="PF06742">
    <property type="entry name" value="DUF1214"/>
    <property type="match status" value="1"/>
</dbReference>
<evidence type="ECO:0000259" key="2">
    <source>
        <dbReference type="Pfam" id="PF06863"/>
    </source>
</evidence>